<feature type="transmembrane region" description="Helical" evidence="5">
    <location>
        <begin position="333"/>
        <end position="353"/>
    </location>
</feature>
<keyword evidence="7" id="KW-1185">Reference proteome</keyword>
<organism evidence="6 7">
    <name type="scientific">Lentithecium fluviatile CBS 122367</name>
    <dbReference type="NCBI Taxonomy" id="1168545"/>
    <lineage>
        <taxon>Eukaryota</taxon>
        <taxon>Fungi</taxon>
        <taxon>Dikarya</taxon>
        <taxon>Ascomycota</taxon>
        <taxon>Pezizomycotina</taxon>
        <taxon>Dothideomycetes</taxon>
        <taxon>Pleosporomycetidae</taxon>
        <taxon>Pleosporales</taxon>
        <taxon>Massarineae</taxon>
        <taxon>Lentitheciaceae</taxon>
        <taxon>Lentithecium</taxon>
    </lineage>
</organism>
<gene>
    <name evidence="6" type="ORF">K458DRAFT_444192</name>
</gene>
<feature type="transmembrane region" description="Helical" evidence="5">
    <location>
        <begin position="442"/>
        <end position="460"/>
    </location>
</feature>
<dbReference type="Gene3D" id="1.20.1250.20">
    <property type="entry name" value="MFS general substrate transporter like domains"/>
    <property type="match status" value="1"/>
</dbReference>
<dbReference type="Proteomes" id="UP000799291">
    <property type="component" value="Unassembled WGS sequence"/>
</dbReference>
<dbReference type="Pfam" id="PF07690">
    <property type="entry name" value="MFS_1"/>
    <property type="match status" value="1"/>
</dbReference>
<feature type="transmembrane region" description="Helical" evidence="5">
    <location>
        <begin position="373"/>
        <end position="392"/>
    </location>
</feature>
<dbReference type="AlphaFoldDB" id="A0A6G1IVM3"/>
<feature type="transmembrane region" description="Helical" evidence="5">
    <location>
        <begin position="64"/>
        <end position="83"/>
    </location>
</feature>
<evidence type="ECO:0000256" key="1">
    <source>
        <dbReference type="ARBA" id="ARBA00004141"/>
    </source>
</evidence>
<dbReference type="OrthoDB" id="10021397at2759"/>
<feature type="transmembrane region" description="Helical" evidence="5">
    <location>
        <begin position="181"/>
        <end position="202"/>
    </location>
</feature>
<evidence type="ECO:0000256" key="3">
    <source>
        <dbReference type="ARBA" id="ARBA00022989"/>
    </source>
</evidence>
<feature type="transmembrane region" description="Helical" evidence="5">
    <location>
        <begin position="214"/>
        <end position="233"/>
    </location>
</feature>
<feature type="transmembrane region" description="Helical" evidence="5">
    <location>
        <begin position="300"/>
        <end position="321"/>
    </location>
</feature>
<feature type="transmembrane region" description="Helical" evidence="5">
    <location>
        <begin position="240"/>
        <end position="263"/>
    </location>
</feature>
<proteinExistence type="predicted"/>
<keyword evidence="2 5" id="KW-0812">Transmembrane</keyword>
<evidence type="ECO:0000256" key="5">
    <source>
        <dbReference type="SAM" id="Phobius"/>
    </source>
</evidence>
<dbReference type="PANTHER" id="PTHR23501:SF199">
    <property type="entry name" value="MFS EFFLUX TRANSPORTER INPD-RELATED"/>
    <property type="match status" value="1"/>
</dbReference>
<sequence length="506" mass="54500">MSPKSSHPVPACQLNTSKQKTNAITSSFHTLEDLPWYGSGYLLTVTAMQPSFGKLYRLLSIKGVYVSCIVVFEVGSILCAAAPTSAVFIAGRAIAGVGAAGLLQGALVIITHTVPLEKRPLYMSIVISVFGTFTGKISWRCNVPIGSVVLFLILVFLKIRSDTVARDSRPKADWRKRIMKLDPIGATLIIPGICCLLLALQWGGQALPWKSSRVIGLCVGSGLLFAAFMIVQWKLGEDAILLFFILKQRSIFSGAFFLFFTAMPMTALRSSPLASGVDFLAFALPQIGPTVVSGGLATAFGYYVPYMIVGTAISIVGSGLIMTLQVATCTAKWAGFLVVCGLGTGMAINQPYTAVQAVVLEHDTPIANAVLQFAFQLGAALSLSISQTLFINKLRLEVQMKTPAIPPDMVISAGASNLPLLVQSPDTLLRLREAYTNSVRHVFIFALAAACCGFTFSFGFEHRNVKKVAAERKAAEESIDTDGDMHQHLSIHTEKIRNAEKVSENR</sequence>
<dbReference type="InterPro" id="IPR036259">
    <property type="entry name" value="MFS_trans_sf"/>
</dbReference>
<reference evidence="6" key="1">
    <citation type="journal article" date="2020" name="Stud. Mycol.">
        <title>101 Dothideomycetes genomes: a test case for predicting lifestyles and emergence of pathogens.</title>
        <authorList>
            <person name="Haridas S."/>
            <person name="Albert R."/>
            <person name="Binder M."/>
            <person name="Bloem J."/>
            <person name="Labutti K."/>
            <person name="Salamov A."/>
            <person name="Andreopoulos B."/>
            <person name="Baker S."/>
            <person name="Barry K."/>
            <person name="Bills G."/>
            <person name="Bluhm B."/>
            <person name="Cannon C."/>
            <person name="Castanera R."/>
            <person name="Culley D."/>
            <person name="Daum C."/>
            <person name="Ezra D."/>
            <person name="Gonzalez J."/>
            <person name="Henrissat B."/>
            <person name="Kuo A."/>
            <person name="Liang C."/>
            <person name="Lipzen A."/>
            <person name="Lutzoni F."/>
            <person name="Magnuson J."/>
            <person name="Mondo S."/>
            <person name="Nolan M."/>
            <person name="Ohm R."/>
            <person name="Pangilinan J."/>
            <person name="Park H.-J."/>
            <person name="Ramirez L."/>
            <person name="Alfaro M."/>
            <person name="Sun H."/>
            <person name="Tritt A."/>
            <person name="Yoshinaga Y."/>
            <person name="Zwiers L.-H."/>
            <person name="Turgeon B."/>
            <person name="Goodwin S."/>
            <person name="Spatafora J."/>
            <person name="Crous P."/>
            <person name="Grigoriev I."/>
        </authorList>
    </citation>
    <scope>NUCLEOTIDE SEQUENCE</scope>
    <source>
        <strain evidence="6">CBS 122367</strain>
    </source>
</reference>
<name>A0A6G1IVM3_9PLEO</name>
<dbReference type="GO" id="GO:0005886">
    <property type="term" value="C:plasma membrane"/>
    <property type="evidence" value="ECO:0007669"/>
    <property type="project" value="TreeGrafter"/>
</dbReference>
<keyword evidence="4 5" id="KW-0472">Membrane</keyword>
<evidence type="ECO:0000256" key="2">
    <source>
        <dbReference type="ARBA" id="ARBA00022692"/>
    </source>
</evidence>
<dbReference type="SUPFAM" id="SSF103473">
    <property type="entry name" value="MFS general substrate transporter"/>
    <property type="match status" value="1"/>
</dbReference>
<feature type="transmembrane region" description="Helical" evidence="5">
    <location>
        <begin position="143"/>
        <end position="160"/>
    </location>
</feature>
<dbReference type="GO" id="GO:0022857">
    <property type="term" value="F:transmembrane transporter activity"/>
    <property type="evidence" value="ECO:0007669"/>
    <property type="project" value="InterPro"/>
</dbReference>
<protein>
    <submittedName>
        <fullName evidence="6">MFS general substrate transporter</fullName>
    </submittedName>
</protein>
<evidence type="ECO:0000256" key="4">
    <source>
        <dbReference type="ARBA" id="ARBA00023136"/>
    </source>
</evidence>
<feature type="transmembrane region" description="Helical" evidence="5">
    <location>
        <begin position="89"/>
        <end position="109"/>
    </location>
</feature>
<dbReference type="InterPro" id="IPR011701">
    <property type="entry name" value="MFS"/>
</dbReference>
<accession>A0A6G1IVM3</accession>
<evidence type="ECO:0000313" key="7">
    <source>
        <dbReference type="Proteomes" id="UP000799291"/>
    </source>
</evidence>
<keyword evidence="3 5" id="KW-1133">Transmembrane helix</keyword>
<dbReference type="PANTHER" id="PTHR23501">
    <property type="entry name" value="MAJOR FACILITATOR SUPERFAMILY"/>
    <property type="match status" value="1"/>
</dbReference>
<evidence type="ECO:0000313" key="6">
    <source>
        <dbReference type="EMBL" id="KAF2682030.1"/>
    </source>
</evidence>
<dbReference type="EMBL" id="MU005588">
    <property type="protein sequence ID" value="KAF2682030.1"/>
    <property type="molecule type" value="Genomic_DNA"/>
</dbReference>
<comment type="subcellular location">
    <subcellularLocation>
        <location evidence="1">Membrane</location>
        <topology evidence="1">Multi-pass membrane protein</topology>
    </subcellularLocation>
</comment>